<evidence type="ECO:0000256" key="1">
    <source>
        <dbReference type="SAM" id="MobiDB-lite"/>
    </source>
</evidence>
<dbReference type="InterPro" id="IPR021088">
    <property type="entry name" value="Osteocrin"/>
</dbReference>
<dbReference type="EMBL" id="JAINUF010000003">
    <property type="protein sequence ID" value="KAJ8368172.1"/>
    <property type="molecule type" value="Genomic_DNA"/>
</dbReference>
<feature type="region of interest" description="Disordered" evidence="1">
    <location>
        <begin position="67"/>
        <end position="140"/>
    </location>
</feature>
<sequence length="140" mass="15074">MKMLGCGCILLSCLLTVTLLHCGTDSLRITQDPSEYLDTAAMEESGVRARPGERKPGRGLPAKLLLLDRLQHGPEGETEESRGATEASERSHRSDRSGPASQRKGLGHAPSISACRPSSSRRNLRNDPEPPPVCSTGRET</sequence>
<name>A0A9Q1FV42_SYNKA</name>
<comment type="caution">
    <text evidence="3">The sequence shown here is derived from an EMBL/GenBank/DDBJ whole genome shotgun (WGS) entry which is preliminary data.</text>
</comment>
<reference evidence="3" key="1">
    <citation type="journal article" date="2023" name="Science">
        <title>Genome structures resolve the early diversification of teleost fishes.</title>
        <authorList>
            <person name="Parey E."/>
            <person name="Louis A."/>
            <person name="Montfort J."/>
            <person name="Bouchez O."/>
            <person name="Roques C."/>
            <person name="Iampietro C."/>
            <person name="Lluch J."/>
            <person name="Castinel A."/>
            <person name="Donnadieu C."/>
            <person name="Desvignes T."/>
            <person name="Floi Bucao C."/>
            <person name="Jouanno E."/>
            <person name="Wen M."/>
            <person name="Mejri S."/>
            <person name="Dirks R."/>
            <person name="Jansen H."/>
            <person name="Henkel C."/>
            <person name="Chen W.J."/>
            <person name="Zahm M."/>
            <person name="Cabau C."/>
            <person name="Klopp C."/>
            <person name="Thompson A.W."/>
            <person name="Robinson-Rechavi M."/>
            <person name="Braasch I."/>
            <person name="Lecointre G."/>
            <person name="Bobe J."/>
            <person name="Postlethwait J.H."/>
            <person name="Berthelot C."/>
            <person name="Roest Crollius H."/>
            <person name="Guiguen Y."/>
        </authorList>
    </citation>
    <scope>NUCLEOTIDE SEQUENCE</scope>
    <source>
        <strain evidence="3">WJC10195</strain>
    </source>
</reference>
<dbReference type="OrthoDB" id="9900165at2759"/>
<evidence type="ECO:0000256" key="2">
    <source>
        <dbReference type="SAM" id="SignalP"/>
    </source>
</evidence>
<keyword evidence="2" id="KW-0732">Signal</keyword>
<feature type="compositionally biased region" description="Basic and acidic residues" evidence="1">
    <location>
        <begin position="69"/>
        <end position="96"/>
    </location>
</feature>
<proteinExistence type="predicted"/>
<feature type="compositionally biased region" description="Basic and acidic residues" evidence="1">
    <location>
        <begin position="45"/>
        <end position="56"/>
    </location>
</feature>
<gene>
    <name evidence="3" type="ORF">SKAU_G00082000</name>
</gene>
<dbReference type="Proteomes" id="UP001152622">
    <property type="component" value="Chromosome 3"/>
</dbReference>
<evidence type="ECO:0000313" key="3">
    <source>
        <dbReference type="EMBL" id="KAJ8368172.1"/>
    </source>
</evidence>
<organism evidence="3 4">
    <name type="scientific">Synaphobranchus kaupii</name>
    <name type="common">Kaup's arrowtooth eel</name>
    <dbReference type="NCBI Taxonomy" id="118154"/>
    <lineage>
        <taxon>Eukaryota</taxon>
        <taxon>Metazoa</taxon>
        <taxon>Chordata</taxon>
        <taxon>Craniata</taxon>
        <taxon>Vertebrata</taxon>
        <taxon>Euteleostomi</taxon>
        <taxon>Actinopterygii</taxon>
        <taxon>Neopterygii</taxon>
        <taxon>Teleostei</taxon>
        <taxon>Anguilliformes</taxon>
        <taxon>Synaphobranchidae</taxon>
        <taxon>Synaphobranchus</taxon>
    </lineage>
</organism>
<keyword evidence="4" id="KW-1185">Reference proteome</keyword>
<protein>
    <submittedName>
        <fullName evidence="3">Uncharacterized protein</fullName>
    </submittedName>
</protein>
<feature type="region of interest" description="Disordered" evidence="1">
    <location>
        <begin position="43"/>
        <end position="62"/>
    </location>
</feature>
<accession>A0A9Q1FV42</accession>
<feature type="chain" id="PRO_5040169171" evidence="2">
    <location>
        <begin position="21"/>
        <end position="140"/>
    </location>
</feature>
<dbReference type="Pfam" id="PF11037">
    <property type="entry name" value="Musclin"/>
    <property type="match status" value="1"/>
</dbReference>
<evidence type="ECO:0000313" key="4">
    <source>
        <dbReference type="Proteomes" id="UP001152622"/>
    </source>
</evidence>
<dbReference type="AlphaFoldDB" id="A0A9Q1FV42"/>
<feature type="signal peptide" evidence="2">
    <location>
        <begin position="1"/>
        <end position="20"/>
    </location>
</feature>